<reference evidence="2 3" key="1">
    <citation type="journal article" date="2019" name="Commun. Biol.">
        <title>The bagworm genome reveals a unique fibroin gene that provides high tensile strength.</title>
        <authorList>
            <person name="Kono N."/>
            <person name="Nakamura H."/>
            <person name="Ohtoshi R."/>
            <person name="Tomita M."/>
            <person name="Numata K."/>
            <person name="Arakawa K."/>
        </authorList>
    </citation>
    <scope>NUCLEOTIDE SEQUENCE [LARGE SCALE GENOMIC DNA]</scope>
</reference>
<protein>
    <submittedName>
        <fullName evidence="2">Uncharacterized protein</fullName>
    </submittedName>
</protein>
<accession>A0A4C1Z627</accession>
<dbReference type="Proteomes" id="UP000299102">
    <property type="component" value="Unassembled WGS sequence"/>
</dbReference>
<name>A0A4C1Z627_EUMVA</name>
<evidence type="ECO:0000313" key="3">
    <source>
        <dbReference type="Proteomes" id="UP000299102"/>
    </source>
</evidence>
<dbReference type="AlphaFoldDB" id="A0A4C1Z627"/>
<keyword evidence="3" id="KW-1185">Reference proteome</keyword>
<organism evidence="2 3">
    <name type="scientific">Eumeta variegata</name>
    <name type="common">Bagworm moth</name>
    <name type="synonym">Eumeta japonica</name>
    <dbReference type="NCBI Taxonomy" id="151549"/>
    <lineage>
        <taxon>Eukaryota</taxon>
        <taxon>Metazoa</taxon>
        <taxon>Ecdysozoa</taxon>
        <taxon>Arthropoda</taxon>
        <taxon>Hexapoda</taxon>
        <taxon>Insecta</taxon>
        <taxon>Pterygota</taxon>
        <taxon>Neoptera</taxon>
        <taxon>Endopterygota</taxon>
        <taxon>Lepidoptera</taxon>
        <taxon>Glossata</taxon>
        <taxon>Ditrysia</taxon>
        <taxon>Tineoidea</taxon>
        <taxon>Psychidae</taxon>
        <taxon>Oiketicinae</taxon>
        <taxon>Eumeta</taxon>
    </lineage>
</organism>
<comment type="caution">
    <text evidence="2">The sequence shown here is derived from an EMBL/GenBank/DDBJ whole genome shotgun (WGS) entry which is preliminary data.</text>
</comment>
<evidence type="ECO:0000313" key="2">
    <source>
        <dbReference type="EMBL" id="GBP82369.1"/>
    </source>
</evidence>
<evidence type="ECO:0000256" key="1">
    <source>
        <dbReference type="SAM" id="MobiDB-lite"/>
    </source>
</evidence>
<feature type="region of interest" description="Disordered" evidence="1">
    <location>
        <begin position="1"/>
        <end position="26"/>
    </location>
</feature>
<proteinExistence type="predicted"/>
<sequence>MTSVSTAIRHYPPPPDASRSPARGRRDSLLRLVDTQFAHDKAVAHFTRLTKKISSVQSLLRPPAAAKRN</sequence>
<dbReference type="EMBL" id="BGZK01001561">
    <property type="protein sequence ID" value="GBP82369.1"/>
    <property type="molecule type" value="Genomic_DNA"/>
</dbReference>
<gene>
    <name evidence="2" type="ORF">EVAR_55252_1</name>
</gene>
<dbReference type="OrthoDB" id="194358at2759"/>